<gene>
    <name evidence="13" type="ORF">VE25_16465</name>
</gene>
<dbReference type="PATRIC" id="fig|443610.3.peg.1585"/>
<dbReference type="Gene3D" id="1.10.8.400">
    <property type="entry name" value="Enoyl acyl carrier protein reductase"/>
    <property type="match status" value="1"/>
</dbReference>
<name>A0A0F5FRC3_9HYPH</name>
<comment type="catalytic activity">
    <reaction evidence="9 10">
        <text>a 2,3-saturated acyl-[ACP] + NAD(+) = a (2E)-enoyl-[ACP] + NADH + H(+)</text>
        <dbReference type="Rhea" id="RHEA:10240"/>
        <dbReference type="Rhea" id="RHEA-COMP:9925"/>
        <dbReference type="Rhea" id="RHEA-COMP:9926"/>
        <dbReference type="ChEBI" id="CHEBI:15378"/>
        <dbReference type="ChEBI" id="CHEBI:57540"/>
        <dbReference type="ChEBI" id="CHEBI:57945"/>
        <dbReference type="ChEBI" id="CHEBI:78784"/>
        <dbReference type="ChEBI" id="CHEBI:78785"/>
        <dbReference type="EC" id="1.3.1.9"/>
    </reaction>
</comment>
<dbReference type="PANTHER" id="PTHR43159:SF2">
    <property type="entry name" value="ENOYL-[ACYL-CARRIER-PROTEIN] REDUCTASE [NADH], CHLOROPLASTIC"/>
    <property type="match status" value="1"/>
</dbReference>
<feature type="binding site" evidence="12">
    <location>
        <begin position="68"/>
        <end position="69"/>
    </location>
    <ligand>
        <name>NAD(+)</name>
        <dbReference type="ChEBI" id="CHEBI:57540"/>
    </ligand>
</feature>
<feature type="binding site" evidence="12">
    <location>
        <position position="17"/>
    </location>
    <ligand>
        <name>NAD(+)</name>
        <dbReference type="ChEBI" id="CHEBI:57540"/>
    </ligand>
</feature>
<reference evidence="13 14" key="1">
    <citation type="submission" date="2015-03" db="EMBL/GenBank/DDBJ databases">
        <authorList>
            <person name="Hassan Y.I."/>
            <person name="Lepp D."/>
            <person name="Li X.-Z."/>
            <person name="Zhou T."/>
        </authorList>
    </citation>
    <scope>NUCLEOTIDE SEQUENCE [LARGE SCALE GENOMIC DNA]</scope>
    <source>
        <strain evidence="13 14">BD-c194</strain>
    </source>
</reference>
<feature type="active site" description="Proton acceptor" evidence="11">
    <location>
        <position position="149"/>
    </location>
</feature>
<dbReference type="InterPro" id="IPR014358">
    <property type="entry name" value="Enoyl-ACP_Rdtase_NADH"/>
</dbReference>
<dbReference type="InterPro" id="IPR002347">
    <property type="entry name" value="SDR_fam"/>
</dbReference>
<accession>A0A0F5FRC3</accession>
<dbReference type="STRING" id="443610.VE25_16465"/>
<comment type="pathway">
    <text evidence="1">Lipid metabolism; fatty acid biosynthesis.</text>
</comment>
<feature type="active site" description="Proton acceptor" evidence="11">
    <location>
        <position position="159"/>
    </location>
</feature>
<dbReference type="PRINTS" id="PR00081">
    <property type="entry name" value="GDHRDH"/>
</dbReference>
<keyword evidence="6 10" id="KW-0520">NAD</keyword>
<evidence type="ECO:0000313" key="14">
    <source>
        <dbReference type="Proteomes" id="UP000033632"/>
    </source>
</evidence>
<dbReference type="GO" id="GO:0006633">
    <property type="term" value="P:fatty acid biosynthetic process"/>
    <property type="evidence" value="ECO:0007669"/>
    <property type="project" value="UniProtKB-UniPathway"/>
</dbReference>
<dbReference type="Proteomes" id="UP000033632">
    <property type="component" value="Unassembled WGS sequence"/>
</dbReference>
<dbReference type="RefSeq" id="WP_046109746.1">
    <property type="nucleotide sequence ID" value="NZ_JZEX01000137.1"/>
</dbReference>
<dbReference type="PANTHER" id="PTHR43159">
    <property type="entry name" value="ENOYL-[ACYL-CARRIER-PROTEIN] REDUCTASE"/>
    <property type="match status" value="1"/>
</dbReference>
<evidence type="ECO:0000256" key="9">
    <source>
        <dbReference type="ARBA" id="ARBA00048572"/>
    </source>
</evidence>
<evidence type="ECO:0000256" key="8">
    <source>
        <dbReference type="ARBA" id="ARBA00023160"/>
    </source>
</evidence>
<dbReference type="SUPFAM" id="SSF51735">
    <property type="entry name" value="NAD(P)-binding Rossmann-fold domains"/>
    <property type="match status" value="1"/>
</dbReference>
<dbReference type="CDD" id="cd05372">
    <property type="entry name" value="ENR_SDR"/>
    <property type="match status" value="1"/>
</dbReference>
<dbReference type="GO" id="GO:0004318">
    <property type="term" value="F:enoyl-[acyl-carrier-protein] reductase (NADH) activity"/>
    <property type="evidence" value="ECO:0007669"/>
    <property type="project" value="UniProtKB-EC"/>
</dbReference>
<evidence type="ECO:0000256" key="10">
    <source>
        <dbReference type="PIRNR" id="PIRNR000094"/>
    </source>
</evidence>
<evidence type="ECO:0000256" key="2">
    <source>
        <dbReference type="ARBA" id="ARBA00009233"/>
    </source>
</evidence>
<evidence type="ECO:0000256" key="7">
    <source>
        <dbReference type="ARBA" id="ARBA00023098"/>
    </source>
</evidence>
<keyword evidence="14" id="KW-1185">Reference proteome</keyword>
<keyword evidence="8 10" id="KW-0275">Fatty acid biosynthesis</keyword>
<dbReference type="FunFam" id="1.10.8.400:FF:000001">
    <property type="entry name" value="Enoyl-[acyl-carrier-protein] reductase [NADH]"/>
    <property type="match status" value="1"/>
</dbReference>
<feature type="binding site" evidence="12">
    <location>
        <position position="96"/>
    </location>
    <ligand>
        <name>NAD(+)</name>
        <dbReference type="ChEBI" id="CHEBI:57540"/>
    </ligand>
</feature>
<dbReference type="AlphaFoldDB" id="A0A0F5FRC3"/>
<keyword evidence="3 10" id="KW-0444">Lipid biosynthesis</keyword>
<evidence type="ECO:0000256" key="1">
    <source>
        <dbReference type="ARBA" id="ARBA00005194"/>
    </source>
</evidence>
<evidence type="ECO:0000256" key="12">
    <source>
        <dbReference type="PIRSR" id="PIRSR000094-3"/>
    </source>
</evidence>
<evidence type="ECO:0000313" key="13">
    <source>
        <dbReference type="EMBL" id="KKB10717.1"/>
    </source>
</evidence>
<evidence type="ECO:0000256" key="4">
    <source>
        <dbReference type="ARBA" id="ARBA00022832"/>
    </source>
</evidence>
<feature type="binding site" evidence="12">
    <location>
        <begin position="195"/>
        <end position="199"/>
    </location>
    <ligand>
        <name>NAD(+)</name>
        <dbReference type="ChEBI" id="CHEBI:57540"/>
    </ligand>
</feature>
<dbReference type="Pfam" id="PF13561">
    <property type="entry name" value="adh_short_C2"/>
    <property type="match status" value="1"/>
</dbReference>
<keyword evidence="4" id="KW-0276">Fatty acid metabolism</keyword>
<feature type="binding site" evidence="12">
    <location>
        <begin position="23"/>
        <end position="24"/>
    </location>
    <ligand>
        <name>NAD(+)</name>
        <dbReference type="ChEBI" id="CHEBI:57540"/>
    </ligand>
</feature>
<keyword evidence="7" id="KW-0443">Lipid metabolism</keyword>
<dbReference type="InterPro" id="IPR036291">
    <property type="entry name" value="NAD(P)-bd_dom_sf"/>
</dbReference>
<evidence type="ECO:0000256" key="6">
    <source>
        <dbReference type="ARBA" id="ARBA00023027"/>
    </source>
</evidence>
<dbReference type="EC" id="1.3.1.9" evidence="10"/>
<comment type="similarity">
    <text evidence="2 10">Belongs to the short-chain dehydrogenases/reductases (SDR) family. FabI subfamily.</text>
</comment>
<keyword evidence="5 10" id="KW-0560">Oxidoreductase</keyword>
<dbReference type="EMBL" id="JZEX01000137">
    <property type="protein sequence ID" value="KKB10717.1"/>
    <property type="molecule type" value="Genomic_DNA"/>
</dbReference>
<dbReference type="PIRSF" id="PIRSF000094">
    <property type="entry name" value="Enoyl-ACP_rdct"/>
    <property type="match status" value="1"/>
</dbReference>
<comment type="caution">
    <text evidence="13">The sequence shown here is derived from an EMBL/GenBank/DDBJ whole genome shotgun (WGS) entry which is preliminary data.</text>
</comment>
<evidence type="ECO:0000256" key="3">
    <source>
        <dbReference type="ARBA" id="ARBA00022516"/>
    </source>
</evidence>
<dbReference type="Gene3D" id="3.40.50.720">
    <property type="entry name" value="NAD(P)-binding Rossmann-like Domain"/>
    <property type="match status" value="1"/>
</dbReference>
<protein>
    <recommendedName>
        <fullName evidence="10">Enoyl-[acyl-carrier-protein] reductase [NADH]</fullName>
        <ecNumber evidence="10">1.3.1.9</ecNumber>
    </recommendedName>
</protein>
<evidence type="ECO:0000256" key="11">
    <source>
        <dbReference type="PIRSR" id="PIRSR000094-1"/>
    </source>
</evidence>
<evidence type="ECO:0000256" key="5">
    <source>
        <dbReference type="ARBA" id="ARBA00023002"/>
    </source>
</evidence>
<organism evidence="13 14">
    <name type="scientific">Devosia geojensis</name>
    <dbReference type="NCBI Taxonomy" id="443610"/>
    <lineage>
        <taxon>Bacteria</taxon>
        <taxon>Pseudomonadati</taxon>
        <taxon>Pseudomonadota</taxon>
        <taxon>Alphaproteobacteria</taxon>
        <taxon>Hyphomicrobiales</taxon>
        <taxon>Devosiaceae</taxon>
        <taxon>Devosia</taxon>
    </lineage>
</organism>
<proteinExistence type="inferred from homology"/>
<sequence length="270" mass="28951">MRMAQGFMSGKRGLIMGLANNRSIAWGIARALAGQGAELAFSYQGEALKRRVEPLAAEVGSDFLVECDVSDEAAMDKTFEEIRMRWGNLDFLVHAIGFSNKEELEGRYIDTTPGNFALTMNISVYSFTAVAKRAESLMNPGGSLLTLTYYGSTKYVPNYNVMGVAKAALEASVRYLAVDLGARGIRVNAISAGAIKTLAASGIAGLRDMLHWQEANSALRRNVSIEDVGNSALYLLSDLAGGVTGEIHYVDAGYNTVGMKLLDAAEEGAE</sequence>
<dbReference type="NCBIfam" id="NF006019">
    <property type="entry name" value="PRK08159.1"/>
    <property type="match status" value="1"/>
</dbReference>
<feature type="binding site" evidence="12">
    <location>
        <position position="166"/>
    </location>
    <ligand>
        <name>NAD(+)</name>
        <dbReference type="ChEBI" id="CHEBI:57540"/>
    </ligand>
</feature>
<dbReference type="UniPathway" id="UPA00094"/>
<dbReference type="FunFam" id="3.40.50.720:FF:000054">
    <property type="entry name" value="Enoyl-[acyl-carrier-protein] reductase [NADH]"/>
    <property type="match status" value="1"/>
</dbReference>
<feature type="binding site" evidence="12">
    <location>
        <position position="44"/>
    </location>
    <ligand>
        <name>NAD(+)</name>
        <dbReference type="ChEBI" id="CHEBI:57540"/>
    </ligand>
</feature>